<dbReference type="GO" id="GO:0045259">
    <property type="term" value="C:proton-transporting ATP synthase complex"/>
    <property type="evidence" value="ECO:0007669"/>
    <property type="project" value="UniProtKB-KW"/>
</dbReference>
<evidence type="ECO:0000256" key="11">
    <source>
        <dbReference type="ARBA" id="ARBA00023136"/>
    </source>
</evidence>
<evidence type="ECO:0000256" key="3">
    <source>
        <dbReference type="ARBA" id="ARBA00011291"/>
    </source>
</evidence>
<evidence type="ECO:0000256" key="4">
    <source>
        <dbReference type="ARBA" id="ARBA00022448"/>
    </source>
</evidence>
<evidence type="ECO:0000256" key="9">
    <source>
        <dbReference type="ARBA" id="ARBA00023065"/>
    </source>
</evidence>
<dbReference type="RefSeq" id="YP_009441906.1">
    <property type="nucleotide sequence ID" value="NC_036286.1"/>
</dbReference>
<dbReference type="GO" id="GO:0015078">
    <property type="term" value="F:proton transmembrane transporter activity"/>
    <property type="evidence" value="ECO:0007669"/>
    <property type="project" value="InterPro"/>
</dbReference>
<protein>
    <recommendedName>
        <fullName evidence="12">ATP synthase complex subunit 8</fullName>
    </recommendedName>
</protein>
<feature type="transmembrane region" description="Helical" evidence="13">
    <location>
        <begin position="12"/>
        <end position="34"/>
    </location>
</feature>
<dbReference type="GeneID" id="34948073"/>
<comment type="similarity">
    <text evidence="2 12">Belongs to the ATPase protein 8 family.</text>
</comment>
<keyword evidence="7 12" id="KW-0375">Hydrogen ion transport</keyword>
<evidence type="ECO:0000256" key="2">
    <source>
        <dbReference type="ARBA" id="ARBA00008892"/>
    </source>
</evidence>
<keyword evidence="11 13" id="KW-0472">Membrane</keyword>
<evidence type="ECO:0000256" key="10">
    <source>
        <dbReference type="ARBA" id="ARBA00023128"/>
    </source>
</evidence>
<evidence type="ECO:0000256" key="7">
    <source>
        <dbReference type="ARBA" id="ARBA00022781"/>
    </source>
</evidence>
<evidence type="ECO:0000256" key="5">
    <source>
        <dbReference type="ARBA" id="ARBA00022547"/>
    </source>
</evidence>
<name>A0A343A6D5_9CUCU</name>
<evidence type="ECO:0000256" key="6">
    <source>
        <dbReference type="ARBA" id="ARBA00022692"/>
    </source>
</evidence>
<dbReference type="AlphaFoldDB" id="A0A343A6D5"/>
<keyword evidence="10 12" id="KW-0496">Mitochondrion</keyword>
<evidence type="ECO:0000256" key="12">
    <source>
        <dbReference type="RuleBase" id="RU003661"/>
    </source>
</evidence>
<comment type="subcellular location">
    <subcellularLocation>
        <location evidence="1 12">Mitochondrion membrane</location>
        <topology evidence="1 12">Single-pass membrane protein</topology>
    </subcellularLocation>
</comment>
<comment type="subunit">
    <text evidence="3">F-type ATPases have 2 components, CF(1) - the catalytic core - and CF(0) - the membrane proton channel.</text>
</comment>
<keyword evidence="6 12" id="KW-0812">Transmembrane</keyword>
<keyword evidence="4 12" id="KW-0813">Transport</keyword>
<keyword evidence="8 13" id="KW-1133">Transmembrane helix</keyword>
<proteinExistence type="inferred from homology"/>
<dbReference type="InterPro" id="IPR001421">
    <property type="entry name" value="ATP8_metazoa"/>
</dbReference>
<evidence type="ECO:0000313" key="14">
    <source>
        <dbReference type="EMBL" id="AOY40114.1"/>
    </source>
</evidence>
<dbReference type="Pfam" id="PF00895">
    <property type="entry name" value="ATP-synt_8"/>
    <property type="match status" value="1"/>
</dbReference>
<evidence type="ECO:0000256" key="13">
    <source>
        <dbReference type="SAM" id="Phobius"/>
    </source>
</evidence>
<reference evidence="14" key="1">
    <citation type="submission" date="2016-04" db="EMBL/GenBank/DDBJ databases">
        <title>Mitochondria of Scolytid beetles.</title>
        <authorList>
            <person name="Miller K."/>
            <person name="Linard B."/>
            <person name="Vogler A.P."/>
        </authorList>
    </citation>
    <scope>NUCLEOTIDE SEQUENCE</scope>
</reference>
<evidence type="ECO:0000256" key="1">
    <source>
        <dbReference type="ARBA" id="ARBA00004304"/>
    </source>
</evidence>
<dbReference type="EMBL" id="KX035205">
    <property type="protein sequence ID" value="AOY40114.1"/>
    <property type="molecule type" value="Genomic_DNA"/>
</dbReference>
<dbReference type="GO" id="GO:0031966">
    <property type="term" value="C:mitochondrial membrane"/>
    <property type="evidence" value="ECO:0007669"/>
    <property type="project" value="UniProtKB-SubCell"/>
</dbReference>
<gene>
    <name evidence="14" type="primary">atp8</name>
</gene>
<organism evidence="14">
    <name type="scientific">Trypodendron domesticum</name>
    <dbReference type="NCBI Taxonomy" id="1220309"/>
    <lineage>
        <taxon>Eukaryota</taxon>
        <taxon>Metazoa</taxon>
        <taxon>Ecdysozoa</taxon>
        <taxon>Arthropoda</taxon>
        <taxon>Hexapoda</taxon>
        <taxon>Insecta</taxon>
        <taxon>Pterygota</taxon>
        <taxon>Neoptera</taxon>
        <taxon>Endopterygota</taxon>
        <taxon>Coleoptera</taxon>
        <taxon>Polyphaga</taxon>
        <taxon>Cucujiformia</taxon>
        <taxon>Curculionidae</taxon>
        <taxon>Scolytinae</taxon>
        <taxon>Trypodendron</taxon>
    </lineage>
</organism>
<keyword evidence="9 12" id="KW-0406">Ion transport</keyword>
<keyword evidence="5 12" id="KW-0138">CF(0)</keyword>
<dbReference type="GO" id="GO:0015986">
    <property type="term" value="P:proton motive force-driven ATP synthesis"/>
    <property type="evidence" value="ECO:0007669"/>
    <property type="project" value="InterPro"/>
</dbReference>
<accession>A0A343A6D5</accession>
<evidence type="ECO:0000256" key="8">
    <source>
        <dbReference type="ARBA" id="ARBA00022989"/>
    </source>
</evidence>
<sequence length="51" mass="6307">MPQMAPLQWISLFLYFSILFILTSILSYYMFCYLPNYKLMKKSTKTINWKW</sequence>
<geneLocation type="mitochondrion" evidence="14"/>